<dbReference type="Gene3D" id="1.10.10.60">
    <property type="entry name" value="Homeodomain-like"/>
    <property type="match status" value="1"/>
</dbReference>
<dbReference type="EMBL" id="FNAJ01000001">
    <property type="protein sequence ID" value="SDD52291.1"/>
    <property type="molecule type" value="Genomic_DNA"/>
</dbReference>
<evidence type="ECO:0000259" key="8">
    <source>
        <dbReference type="PROSITE" id="PS50045"/>
    </source>
</evidence>
<dbReference type="Gene3D" id="3.40.50.300">
    <property type="entry name" value="P-loop containing nucleotide triphosphate hydrolases"/>
    <property type="match status" value="1"/>
</dbReference>
<keyword evidence="10" id="KW-1185">Reference proteome</keyword>
<organism evidence="9 10">
    <name type="scientific">Myxococcus virescens</name>
    <dbReference type="NCBI Taxonomy" id="83456"/>
    <lineage>
        <taxon>Bacteria</taxon>
        <taxon>Pseudomonadati</taxon>
        <taxon>Myxococcota</taxon>
        <taxon>Myxococcia</taxon>
        <taxon>Myxococcales</taxon>
        <taxon>Cystobacterineae</taxon>
        <taxon>Myxococcaceae</taxon>
        <taxon>Myxococcus</taxon>
    </lineage>
</organism>
<feature type="domain" description="Sigma-54 factor interaction" evidence="8">
    <location>
        <begin position="166"/>
        <end position="395"/>
    </location>
</feature>
<dbReference type="InterPro" id="IPR025662">
    <property type="entry name" value="Sigma_54_int_dom_ATP-bd_1"/>
</dbReference>
<dbReference type="SUPFAM" id="SSF46689">
    <property type="entry name" value="Homeodomain-like"/>
    <property type="match status" value="1"/>
</dbReference>
<dbReference type="PROSITE" id="PS50006">
    <property type="entry name" value="FHA_DOMAIN"/>
    <property type="match status" value="1"/>
</dbReference>
<keyword evidence="3" id="KW-0805">Transcription regulation</keyword>
<evidence type="ECO:0000256" key="1">
    <source>
        <dbReference type="ARBA" id="ARBA00022741"/>
    </source>
</evidence>
<dbReference type="Pfam" id="PF02954">
    <property type="entry name" value="HTH_8"/>
    <property type="match status" value="1"/>
</dbReference>
<dbReference type="InterPro" id="IPR008984">
    <property type="entry name" value="SMAD_FHA_dom_sf"/>
</dbReference>
<evidence type="ECO:0000256" key="3">
    <source>
        <dbReference type="ARBA" id="ARBA00023015"/>
    </source>
</evidence>
<dbReference type="PANTHER" id="PTHR32071">
    <property type="entry name" value="TRANSCRIPTIONAL REGULATORY PROTEIN"/>
    <property type="match status" value="1"/>
</dbReference>
<evidence type="ECO:0000256" key="6">
    <source>
        <dbReference type="SAM" id="MobiDB-lite"/>
    </source>
</evidence>
<dbReference type="PROSITE" id="PS50045">
    <property type="entry name" value="SIGMA54_INTERACT_4"/>
    <property type="match status" value="1"/>
</dbReference>
<dbReference type="Proteomes" id="UP000198717">
    <property type="component" value="Unassembled WGS sequence"/>
</dbReference>
<dbReference type="InterPro" id="IPR003593">
    <property type="entry name" value="AAA+_ATPase"/>
</dbReference>
<dbReference type="InterPro" id="IPR002197">
    <property type="entry name" value="HTH_Fis"/>
</dbReference>
<evidence type="ECO:0000256" key="4">
    <source>
        <dbReference type="ARBA" id="ARBA00023125"/>
    </source>
</evidence>
<dbReference type="CDD" id="cd00060">
    <property type="entry name" value="FHA"/>
    <property type="match status" value="1"/>
</dbReference>
<dbReference type="InterPro" id="IPR000253">
    <property type="entry name" value="FHA_dom"/>
</dbReference>
<dbReference type="Pfam" id="PF00498">
    <property type="entry name" value="FHA"/>
    <property type="match status" value="1"/>
</dbReference>
<dbReference type="Pfam" id="PF00158">
    <property type="entry name" value="Sigma54_activat"/>
    <property type="match status" value="1"/>
</dbReference>
<dbReference type="PROSITE" id="PS00688">
    <property type="entry name" value="SIGMA54_INTERACT_3"/>
    <property type="match status" value="1"/>
</dbReference>
<dbReference type="PROSITE" id="PS00676">
    <property type="entry name" value="SIGMA54_INTERACT_2"/>
    <property type="match status" value="1"/>
</dbReference>
<dbReference type="SUPFAM" id="SSF49879">
    <property type="entry name" value="SMAD/FHA domain"/>
    <property type="match status" value="1"/>
</dbReference>
<evidence type="ECO:0000313" key="10">
    <source>
        <dbReference type="Proteomes" id="UP000198717"/>
    </source>
</evidence>
<accession>A0ABY0MIW0</accession>
<dbReference type="SMART" id="SM00240">
    <property type="entry name" value="FHA"/>
    <property type="match status" value="1"/>
</dbReference>
<dbReference type="Pfam" id="PF25601">
    <property type="entry name" value="AAA_lid_14"/>
    <property type="match status" value="1"/>
</dbReference>
<dbReference type="SMART" id="SM00382">
    <property type="entry name" value="AAA"/>
    <property type="match status" value="1"/>
</dbReference>
<dbReference type="CDD" id="cd00009">
    <property type="entry name" value="AAA"/>
    <property type="match status" value="1"/>
</dbReference>
<feature type="region of interest" description="Disordered" evidence="6">
    <location>
        <begin position="11"/>
        <end position="30"/>
    </location>
</feature>
<dbReference type="PRINTS" id="PR01590">
    <property type="entry name" value="HTHFIS"/>
</dbReference>
<comment type="caution">
    <text evidence="9">The sequence shown here is derived from an EMBL/GenBank/DDBJ whole genome shotgun (WGS) entry which is preliminary data.</text>
</comment>
<dbReference type="InterPro" id="IPR009057">
    <property type="entry name" value="Homeodomain-like_sf"/>
</dbReference>
<keyword evidence="5" id="KW-0804">Transcription</keyword>
<proteinExistence type="predicted"/>
<dbReference type="InterPro" id="IPR025943">
    <property type="entry name" value="Sigma_54_int_dom_ATP-bd_2"/>
</dbReference>
<dbReference type="InterPro" id="IPR002078">
    <property type="entry name" value="Sigma_54_int"/>
</dbReference>
<reference evidence="9 10" key="1">
    <citation type="submission" date="2016-10" db="EMBL/GenBank/DDBJ databases">
        <authorList>
            <person name="Varghese N."/>
            <person name="Submissions S."/>
        </authorList>
    </citation>
    <scope>NUCLEOTIDE SEQUENCE [LARGE SCALE GENOMIC DNA]</scope>
    <source>
        <strain evidence="9 10">DSM 2260</strain>
    </source>
</reference>
<keyword evidence="4" id="KW-0238">DNA-binding</keyword>
<evidence type="ECO:0000256" key="5">
    <source>
        <dbReference type="ARBA" id="ARBA00023163"/>
    </source>
</evidence>
<feature type="domain" description="FHA" evidence="7">
    <location>
        <begin position="76"/>
        <end position="126"/>
    </location>
</feature>
<keyword evidence="1" id="KW-0547">Nucleotide-binding</keyword>
<name>A0ABY0MIW0_9BACT</name>
<keyword evidence="2" id="KW-0067">ATP-binding</keyword>
<dbReference type="SUPFAM" id="SSF52540">
    <property type="entry name" value="P-loop containing nucleoside triphosphate hydrolases"/>
    <property type="match status" value="1"/>
</dbReference>
<dbReference type="PROSITE" id="PS00675">
    <property type="entry name" value="SIGMA54_INTERACT_1"/>
    <property type="match status" value="1"/>
</dbReference>
<dbReference type="InterPro" id="IPR025944">
    <property type="entry name" value="Sigma_54_int_dom_CS"/>
</dbReference>
<evidence type="ECO:0000259" key="7">
    <source>
        <dbReference type="PROSITE" id="PS50006"/>
    </source>
</evidence>
<evidence type="ECO:0000313" key="9">
    <source>
        <dbReference type="EMBL" id="SDD52291.1"/>
    </source>
</evidence>
<dbReference type="Gene3D" id="1.10.8.60">
    <property type="match status" value="1"/>
</dbReference>
<dbReference type="InterPro" id="IPR058031">
    <property type="entry name" value="AAA_lid_NorR"/>
</dbReference>
<protein>
    <submittedName>
        <fullName evidence="9">Regulatory protein, Fis family</fullName>
    </submittedName>
</protein>
<evidence type="ECO:0000256" key="2">
    <source>
        <dbReference type="ARBA" id="ARBA00022840"/>
    </source>
</evidence>
<sequence>MGGLCYPRAKMSAPPLHPDDIHTSPGDVGQDLNHSPLLSETLVVDPRTTVKLHKCRLAVTSGPDTGRSVVSDKERLRCGAHPGNDLVLVEDRTASRHHFEIQFTERGYLLVDLGSTNGTFLDGRRIERAYLSPGSQIRAGSSVLTFAPLDEEVTIEPDREGELCGMVGQSMKMRQIFGLIKKIAPMGVSVIIQGETGTGKELVARAIHELSGRTKGPMEVLDCGAIPPNLIESELFGHEKGAFTGAVSSRPGAFERAHGGTIFLDELGELRLDLQPKLLRVLENHEVRRVGGNDVIEVDCRVIAATNRDLMKEIQGGGFREDLYFRLSVITIQLPPLRQRRDDIPLILKRALADPEVVGKHGKKRFSAESLGLLMSYSWPGNVRELMNVLSHVLTFSEGEEIQPAHLPPRVRGQVREGPLPFNEHLSFKNAKEQLLENFEREYITSVLTRCEGNLSRAARESGLHRKSIERLVKKYQLDTKGMKSR</sequence>
<gene>
    <name evidence="9" type="ORF">SAMN04488504_1011260</name>
</gene>
<dbReference type="Gene3D" id="2.60.200.20">
    <property type="match status" value="1"/>
</dbReference>
<dbReference type="InterPro" id="IPR027417">
    <property type="entry name" value="P-loop_NTPase"/>
</dbReference>